<reference evidence="3 4" key="1">
    <citation type="submission" date="2019-07" db="EMBL/GenBank/DDBJ databases">
        <title>Novel species isolated from glacier.</title>
        <authorList>
            <person name="Liu Q."/>
            <person name="Xin Y.-H."/>
        </authorList>
    </citation>
    <scope>NUCLEOTIDE SEQUENCE [LARGE SCALE GENOMIC DNA]</scope>
    <source>
        <strain evidence="3 4">LB1R16</strain>
    </source>
</reference>
<dbReference type="PROSITE" id="PS00639">
    <property type="entry name" value="THIOL_PROTEASE_HIS"/>
    <property type="match status" value="1"/>
</dbReference>
<dbReference type="SMART" id="SM00645">
    <property type="entry name" value="Pept_C1"/>
    <property type="match status" value="1"/>
</dbReference>
<dbReference type="GO" id="GO:0008234">
    <property type="term" value="F:cysteine-type peptidase activity"/>
    <property type="evidence" value="ECO:0007669"/>
    <property type="project" value="InterPro"/>
</dbReference>
<comment type="similarity">
    <text evidence="1">Belongs to the peptidase C1 family.</text>
</comment>
<organism evidence="3 4">
    <name type="scientific">Glacieibacterium frigidum</name>
    <dbReference type="NCBI Taxonomy" id="2593303"/>
    <lineage>
        <taxon>Bacteria</taxon>
        <taxon>Pseudomonadati</taxon>
        <taxon>Pseudomonadota</taxon>
        <taxon>Alphaproteobacteria</taxon>
        <taxon>Sphingomonadales</taxon>
        <taxon>Sphingosinicellaceae</taxon>
        <taxon>Glacieibacterium</taxon>
    </lineage>
</organism>
<dbReference type="InterPro" id="IPR038765">
    <property type="entry name" value="Papain-like_cys_pep_sf"/>
</dbReference>
<sequence length="666" mass="71300">MAVIDIKDLRAAIKAAGDTWKARELPANFRPRALGWEPANRSLLKTARVNADFLKSDGLAHIFRAPMKSAVGGFTTHPKRFDWRDRGVIGPVTDQGYCGACVSFACTGLVGAMAAIEHSTTSIHLSEADAHFNSSHGANCGGWDNSTCLNQIKSRGVVAEADLSFSSAFDTPPKGDPGQKQADGSELWQAYTRAVADRARKVFKVTDVTAWTGDDRKIYLANVGPLVCGFTVYEDFDTYDGGVYTHVKGKERGGHAVLVVGYDDDLGAWICRNSWGTGFGGTADPDGTGAGWFMMAYGTANSDSEAFFGAQGVIYPAPAGWAGWWSLNGGVAAASTSVHGVSRAPNKLDVMCVGSDLGTFNAAWQPGDTKWRGWAHVRGGKAAAGSSITIVSRRADHLDAFCVGMGDRKIYTAAWMPGDNEFRGWWPVAGGVAAENTSVHAVSRSLDKLDLFCVGSDRRIFHASWQPGDPAIKGWWPINGGVASRNSSVTGVVRRPDQIDIFCVGADQRVYTAAKHSGQAWAGWWPVAGGVAAQNTSVFGVSRGPDMLDIFCVGTDRQVYTAAWSPANPAWQGWWPVGHFRVAPNTSVHAVSRKPGRIDIFAVGEDGGIYSAGWQVGDARWRGWWRILEGGAGPGTMVTAIARSPNNLDIFAVGPDKRIYTAGWQG</sequence>
<dbReference type="PANTHER" id="PTHR12411">
    <property type="entry name" value="CYSTEINE PROTEASE FAMILY C1-RELATED"/>
    <property type="match status" value="1"/>
</dbReference>
<feature type="domain" description="Peptidase C1A papain C-terminal" evidence="2">
    <location>
        <begin position="77"/>
        <end position="310"/>
    </location>
</feature>
<dbReference type="RefSeq" id="WP_144335352.1">
    <property type="nucleotide sequence ID" value="NZ_VJWA01000002.1"/>
</dbReference>
<dbReference type="EMBL" id="VJWA01000002">
    <property type="protein sequence ID" value="TRW15183.1"/>
    <property type="molecule type" value="Genomic_DNA"/>
</dbReference>
<comment type="caution">
    <text evidence="3">The sequence shown here is derived from an EMBL/GenBank/DDBJ whole genome shotgun (WGS) entry which is preliminary data.</text>
</comment>
<evidence type="ECO:0000313" key="4">
    <source>
        <dbReference type="Proteomes" id="UP000317894"/>
    </source>
</evidence>
<dbReference type="Gene3D" id="2.120.10.70">
    <property type="entry name" value="Fucose-specific lectin"/>
    <property type="match status" value="2"/>
</dbReference>
<name>A0A552UAE9_9SPHN</name>
<keyword evidence="4" id="KW-1185">Reference proteome</keyword>
<gene>
    <name evidence="3" type="ORF">FMM06_16225</name>
</gene>
<dbReference type="OrthoDB" id="6445402at2"/>
<evidence type="ECO:0000313" key="3">
    <source>
        <dbReference type="EMBL" id="TRW15183.1"/>
    </source>
</evidence>
<accession>A0A552UAE9</accession>
<dbReference type="Gene3D" id="3.90.70.10">
    <property type="entry name" value="Cysteine proteinases"/>
    <property type="match status" value="1"/>
</dbReference>
<dbReference type="AlphaFoldDB" id="A0A552UAE9"/>
<dbReference type="GO" id="GO:0006508">
    <property type="term" value="P:proteolysis"/>
    <property type="evidence" value="ECO:0007669"/>
    <property type="project" value="InterPro"/>
</dbReference>
<evidence type="ECO:0000256" key="1">
    <source>
        <dbReference type="ARBA" id="ARBA00008455"/>
    </source>
</evidence>
<dbReference type="InterPro" id="IPR013128">
    <property type="entry name" value="Peptidase_C1A"/>
</dbReference>
<dbReference type="SUPFAM" id="SSF54001">
    <property type="entry name" value="Cysteine proteinases"/>
    <property type="match status" value="1"/>
</dbReference>
<dbReference type="InterPro" id="IPR000668">
    <property type="entry name" value="Peptidase_C1A_C"/>
</dbReference>
<dbReference type="Pfam" id="PF00112">
    <property type="entry name" value="Peptidase_C1"/>
    <property type="match status" value="1"/>
</dbReference>
<dbReference type="SUPFAM" id="SSF89372">
    <property type="entry name" value="Fucose-specific lectin"/>
    <property type="match status" value="2"/>
</dbReference>
<evidence type="ECO:0000259" key="2">
    <source>
        <dbReference type="SMART" id="SM00645"/>
    </source>
</evidence>
<protein>
    <recommendedName>
        <fullName evidence="2">Peptidase C1A papain C-terminal domain-containing protein</fullName>
    </recommendedName>
</protein>
<dbReference type="InterPro" id="IPR025660">
    <property type="entry name" value="Pept_his_AS"/>
</dbReference>
<dbReference type="Proteomes" id="UP000317894">
    <property type="component" value="Unassembled WGS sequence"/>
</dbReference>
<proteinExistence type="inferred from homology"/>